<dbReference type="SMART" id="SM00100">
    <property type="entry name" value="cNMP"/>
    <property type="match status" value="1"/>
</dbReference>
<dbReference type="PROSITE" id="PS50042">
    <property type="entry name" value="CNMP_BINDING_3"/>
    <property type="match status" value="1"/>
</dbReference>
<dbReference type="InterPro" id="IPR018490">
    <property type="entry name" value="cNMP-bd_dom_sf"/>
</dbReference>
<reference evidence="2 3" key="1">
    <citation type="submission" date="2020-04" db="EMBL/GenBank/DDBJ databases">
        <title>Chitinophaga sp. G-6-1-13 sp. nov., isolated from soil.</title>
        <authorList>
            <person name="Dahal R.H."/>
            <person name="Chaudhary D.K."/>
        </authorList>
    </citation>
    <scope>NUCLEOTIDE SEQUENCE [LARGE SCALE GENOMIC DNA]</scope>
    <source>
        <strain evidence="2 3">G-6-1-13</strain>
    </source>
</reference>
<dbReference type="InterPro" id="IPR014710">
    <property type="entry name" value="RmlC-like_jellyroll"/>
</dbReference>
<dbReference type="EMBL" id="JABBGC010000001">
    <property type="protein sequence ID" value="NML37246.1"/>
    <property type="molecule type" value="Genomic_DNA"/>
</dbReference>
<evidence type="ECO:0000259" key="1">
    <source>
        <dbReference type="PROSITE" id="PS50042"/>
    </source>
</evidence>
<dbReference type="InterPro" id="IPR000595">
    <property type="entry name" value="cNMP-bd_dom"/>
</dbReference>
<evidence type="ECO:0000313" key="2">
    <source>
        <dbReference type="EMBL" id="NML37246.1"/>
    </source>
</evidence>
<proteinExistence type="predicted"/>
<feature type="domain" description="Cyclic nucleotide-binding" evidence="1">
    <location>
        <begin position="26"/>
        <end position="138"/>
    </location>
</feature>
<dbReference type="Proteomes" id="UP000583266">
    <property type="component" value="Unassembled WGS sequence"/>
</dbReference>
<dbReference type="CDD" id="cd00038">
    <property type="entry name" value="CAP_ED"/>
    <property type="match status" value="1"/>
</dbReference>
<dbReference type="Pfam" id="PF00027">
    <property type="entry name" value="cNMP_binding"/>
    <property type="match status" value="1"/>
</dbReference>
<accession>A0A848GGI7</accession>
<dbReference type="Gene3D" id="2.60.120.10">
    <property type="entry name" value="Jelly Rolls"/>
    <property type="match status" value="1"/>
</dbReference>
<evidence type="ECO:0000313" key="3">
    <source>
        <dbReference type="Proteomes" id="UP000583266"/>
    </source>
</evidence>
<keyword evidence="3" id="KW-1185">Reference proteome</keyword>
<comment type="caution">
    <text evidence="2">The sequence shown here is derived from an EMBL/GenBank/DDBJ whole genome shotgun (WGS) entry which is preliminary data.</text>
</comment>
<dbReference type="RefSeq" id="WP_169224316.1">
    <property type="nucleotide sequence ID" value="NZ_JABBGC010000001.1"/>
</dbReference>
<organism evidence="2 3">
    <name type="scientific">Chitinophaga fulva</name>
    <dbReference type="NCBI Taxonomy" id="2728842"/>
    <lineage>
        <taxon>Bacteria</taxon>
        <taxon>Pseudomonadati</taxon>
        <taxon>Bacteroidota</taxon>
        <taxon>Chitinophagia</taxon>
        <taxon>Chitinophagales</taxon>
        <taxon>Chitinophagaceae</taxon>
        <taxon>Chitinophaga</taxon>
    </lineage>
</organism>
<sequence>MDKEPLITFVRDTLSTSHLSPSRQVLEDIAGYFEPKSFDKDELFVKEGQVSTGSFFMTEGFMRAFTRNTEGEEVTTYFYNKNSHVSEITSLFTRTRSMENIQAVTACHGLFLSFEKLNTLFHSVPEFREFGRAMLVKEFTAYKKRTLSLINQTAEARYSDLVHSNKEIFQHVQLKYIASYLGITDSSLSRIRKEFSKKRADSH</sequence>
<dbReference type="SUPFAM" id="SSF51206">
    <property type="entry name" value="cAMP-binding domain-like"/>
    <property type="match status" value="1"/>
</dbReference>
<gene>
    <name evidence="2" type="ORF">HHL17_08545</name>
</gene>
<dbReference type="AlphaFoldDB" id="A0A848GGI7"/>
<name>A0A848GGI7_9BACT</name>
<protein>
    <submittedName>
        <fullName evidence="2">Crp/Fnr family transcriptional regulator</fullName>
    </submittedName>
</protein>